<dbReference type="EMBL" id="JANBUH010000385">
    <property type="protein sequence ID" value="KAJ2751560.1"/>
    <property type="molecule type" value="Genomic_DNA"/>
</dbReference>
<evidence type="ECO:0000313" key="3">
    <source>
        <dbReference type="Proteomes" id="UP001140011"/>
    </source>
</evidence>
<proteinExistence type="predicted"/>
<organism evidence="2 3">
    <name type="scientific">Coemansia pectinata</name>
    <dbReference type="NCBI Taxonomy" id="1052879"/>
    <lineage>
        <taxon>Eukaryota</taxon>
        <taxon>Fungi</taxon>
        <taxon>Fungi incertae sedis</taxon>
        <taxon>Zoopagomycota</taxon>
        <taxon>Kickxellomycotina</taxon>
        <taxon>Kickxellomycetes</taxon>
        <taxon>Kickxellales</taxon>
        <taxon>Kickxellaceae</taxon>
        <taxon>Coemansia</taxon>
    </lineage>
</organism>
<gene>
    <name evidence="2" type="ORF">GGI19_004405</name>
</gene>
<reference evidence="2" key="1">
    <citation type="submission" date="2022-07" db="EMBL/GenBank/DDBJ databases">
        <title>Phylogenomic reconstructions and comparative analyses of Kickxellomycotina fungi.</title>
        <authorList>
            <person name="Reynolds N.K."/>
            <person name="Stajich J.E."/>
            <person name="Barry K."/>
            <person name="Grigoriev I.V."/>
            <person name="Crous P."/>
            <person name="Smith M.E."/>
        </authorList>
    </citation>
    <scope>NUCLEOTIDE SEQUENCE</scope>
    <source>
        <strain evidence="2">BCRC 34297</strain>
    </source>
</reference>
<evidence type="ECO:0000313" key="2">
    <source>
        <dbReference type="EMBL" id="KAJ2751560.1"/>
    </source>
</evidence>
<feature type="domain" description="DUF4246" evidence="1">
    <location>
        <begin position="58"/>
        <end position="536"/>
    </location>
</feature>
<dbReference type="Proteomes" id="UP001140011">
    <property type="component" value="Unassembled WGS sequence"/>
</dbReference>
<keyword evidence="3" id="KW-1185">Reference proteome</keyword>
<accession>A0A9W8GSQ4</accession>
<dbReference type="InterPro" id="IPR049192">
    <property type="entry name" value="DUF4246_C"/>
</dbReference>
<dbReference type="PANTHER" id="PTHR33119:SF1">
    <property type="entry name" value="FE2OG DIOXYGENASE DOMAIN-CONTAINING PROTEIN"/>
    <property type="match status" value="1"/>
</dbReference>
<dbReference type="PANTHER" id="PTHR33119">
    <property type="entry name" value="IFI3P"/>
    <property type="match status" value="1"/>
</dbReference>
<dbReference type="Pfam" id="PF14033">
    <property type="entry name" value="DUF4246"/>
    <property type="match status" value="1"/>
</dbReference>
<comment type="caution">
    <text evidence="2">The sequence shown here is derived from an EMBL/GenBank/DDBJ whole genome shotgun (WGS) entry which is preliminary data.</text>
</comment>
<sequence>MFVANEVPHKTRGELRMIKASASIRSAPEWADQLNDEEKRKEWAAHVKETLALADKEIEYVFEELEYYALLKASGRDGEEPGPIDMVWVNGAGNDKELANEFVCNAAVLEQDYKSTRPNATQGEDLTSGPQVLVDPFLYPFYVKSSQMLRVPAATSEAALEFESPTFKPGSPKDWAIAIKAYNAARDNDSAALDKRALSDRSVRCLVREFKERTGPLAENCDYEEAETMFWLPTDFYVNNDGSVATLSYINNLHPRRYAKLYESISKVFAKIVPLLEQVATDAMHPRGPRAAFDKEANLKPDMLRPDELTELVWKGNQIREEYLKLTIAHNEQPLNIGTIIDENAMLQAYIKTMPYTEPEPLPFSASDRPIAPYSVRGLTLQASEEIFNINLEPEKPAHPEGEWTFVGRKEERIFAVGLYFYDVQNIASANLMFRDQVGGDHFDSQDDMQEFCATHDVDDSSTWACLYSQPVGGIEVKAGTYICYPNSYQTKMPSFELTDKAKPGHVKYITFYIVDPSTRLISTGIVPPQQPDWTRAGTPEDVAVVHKVEGVNNLALDDESARNAYESACQARDRLKLAHRMANKADNDQFNAKMYVNDC</sequence>
<name>A0A9W8GSQ4_9FUNG</name>
<dbReference type="InterPro" id="IPR025340">
    <property type="entry name" value="DUF4246"/>
</dbReference>
<protein>
    <recommendedName>
        <fullName evidence="1">DUF4246 domain-containing protein</fullName>
    </recommendedName>
</protein>
<dbReference type="OrthoDB" id="415532at2759"/>
<evidence type="ECO:0000259" key="1">
    <source>
        <dbReference type="Pfam" id="PF14033"/>
    </source>
</evidence>
<dbReference type="AlphaFoldDB" id="A0A9W8GSQ4"/>